<name>A0ABY9RD35_9FLAO</name>
<dbReference type="EMBL" id="CP133721">
    <property type="protein sequence ID" value="WMW78056.1"/>
    <property type="molecule type" value="Genomic_DNA"/>
</dbReference>
<gene>
    <name evidence="2" type="ORF">RF683_01025</name>
</gene>
<protein>
    <recommendedName>
        <fullName evidence="4">ATP synthase protein I</fullName>
    </recommendedName>
</protein>
<feature type="transmembrane region" description="Helical" evidence="1">
    <location>
        <begin position="6"/>
        <end position="29"/>
    </location>
</feature>
<evidence type="ECO:0000313" key="2">
    <source>
        <dbReference type="EMBL" id="WMW78056.1"/>
    </source>
</evidence>
<reference evidence="2" key="1">
    <citation type="submission" date="2023-09" db="EMBL/GenBank/DDBJ databases">
        <title>Flavobacterium sp. 20NA77.7 isolated from freshwater.</title>
        <authorList>
            <person name="Le V."/>
            <person name="Ko S.-R."/>
            <person name="Ahn C.-Y."/>
            <person name="Oh H.-M."/>
        </authorList>
    </citation>
    <scope>NUCLEOTIDE SEQUENCE</scope>
    <source>
        <strain evidence="2">20NA77.7</strain>
    </source>
</reference>
<dbReference type="RefSeq" id="WP_309532382.1">
    <property type="nucleotide sequence ID" value="NZ_CP133721.1"/>
</dbReference>
<proteinExistence type="predicted"/>
<feature type="transmembrane region" description="Helical" evidence="1">
    <location>
        <begin position="41"/>
        <end position="58"/>
    </location>
</feature>
<evidence type="ECO:0008006" key="4">
    <source>
        <dbReference type="Google" id="ProtNLM"/>
    </source>
</evidence>
<dbReference type="Proteomes" id="UP001180481">
    <property type="component" value="Chromosome"/>
</dbReference>
<keyword evidence="1" id="KW-0472">Membrane</keyword>
<evidence type="ECO:0000256" key="1">
    <source>
        <dbReference type="SAM" id="Phobius"/>
    </source>
</evidence>
<keyword evidence="1" id="KW-0812">Transmembrane</keyword>
<keyword evidence="1" id="KW-1133">Transmembrane helix</keyword>
<feature type="transmembrane region" description="Helical" evidence="1">
    <location>
        <begin position="100"/>
        <end position="121"/>
    </location>
</feature>
<accession>A0ABY9RD35</accession>
<feature type="transmembrane region" description="Helical" evidence="1">
    <location>
        <begin position="64"/>
        <end position="88"/>
    </location>
</feature>
<evidence type="ECO:0000313" key="3">
    <source>
        <dbReference type="Proteomes" id="UP001180481"/>
    </source>
</evidence>
<organism evidence="2 3">
    <name type="scientific">Flavobacterium nakdongensis</name>
    <dbReference type="NCBI Taxonomy" id="3073563"/>
    <lineage>
        <taxon>Bacteria</taxon>
        <taxon>Pseudomonadati</taxon>
        <taxon>Bacteroidota</taxon>
        <taxon>Flavobacteriia</taxon>
        <taxon>Flavobacteriales</taxon>
        <taxon>Flavobacteriaceae</taxon>
        <taxon>Flavobacterium</taxon>
    </lineage>
</organism>
<sequence>MKLLKSVLWLTCMFVVLLLFSWIGSYCFLNQTSFVQMSQVCMGNYAVSLVYLFLHTYFYKTKPYAFGFIAMITLTIKFVLAYAIIRLISNSLQDQLFLKFIYFIVFAVFMIADVVYSAILLNSTKK</sequence>
<keyword evidence="3" id="KW-1185">Reference proteome</keyword>